<dbReference type="EnsemblMetazoa" id="AARA000570-RA">
    <property type="protein sequence ID" value="AARA000570-PA"/>
    <property type="gene ID" value="AARA000570"/>
</dbReference>
<keyword evidence="6" id="KW-0539">Nucleus</keyword>
<dbReference type="PANTHER" id="PTHR24376">
    <property type="entry name" value="ZINC FINGER PROTEIN"/>
    <property type="match status" value="1"/>
</dbReference>
<keyword evidence="2" id="KW-0479">Metal-binding</keyword>
<dbReference type="PROSITE" id="PS00028">
    <property type="entry name" value="ZINC_FINGER_C2H2_1"/>
    <property type="match status" value="10"/>
</dbReference>
<feature type="compositionally biased region" description="Low complexity" evidence="7">
    <location>
        <begin position="1073"/>
        <end position="1085"/>
    </location>
</feature>
<dbReference type="GO" id="GO:0008270">
    <property type="term" value="F:zinc ion binding"/>
    <property type="evidence" value="ECO:0007669"/>
    <property type="project" value="UniProtKB-UniRule"/>
</dbReference>
<evidence type="ECO:0000256" key="7">
    <source>
        <dbReference type="SAM" id="MobiDB-lite"/>
    </source>
</evidence>
<comment type="subcellular location">
    <subcellularLocation>
        <location evidence="1">Nucleus</location>
    </subcellularLocation>
</comment>
<dbReference type="SMART" id="SM00868">
    <property type="entry name" value="zf-AD"/>
    <property type="match status" value="2"/>
</dbReference>
<dbReference type="VEuPathDB" id="VectorBase:AARA21_006030"/>
<feature type="compositionally biased region" description="Pro residues" evidence="7">
    <location>
        <begin position="509"/>
        <end position="522"/>
    </location>
</feature>
<evidence type="ECO:0000256" key="6">
    <source>
        <dbReference type="ARBA" id="ARBA00023242"/>
    </source>
</evidence>
<dbReference type="Proteomes" id="UP000075840">
    <property type="component" value="Unassembled WGS sequence"/>
</dbReference>
<feature type="region of interest" description="Disordered" evidence="7">
    <location>
        <begin position="1025"/>
        <end position="1088"/>
    </location>
</feature>
<evidence type="ECO:0000256" key="4">
    <source>
        <dbReference type="ARBA" id="ARBA00022771"/>
    </source>
</evidence>
<keyword evidence="9" id="KW-1185">Reference proteome</keyword>
<feature type="compositionally biased region" description="Acidic residues" evidence="7">
    <location>
        <begin position="478"/>
        <end position="487"/>
    </location>
</feature>
<evidence type="ECO:0000313" key="9">
    <source>
        <dbReference type="Proteomes" id="UP000075840"/>
    </source>
</evidence>
<dbReference type="AlphaFoldDB" id="A0A182HH67"/>
<feature type="region of interest" description="Disordered" evidence="7">
    <location>
        <begin position="161"/>
        <end position="234"/>
    </location>
</feature>
<dbReference type="GO" id="GO:0001228">
    <property type="term" value="F:DNA-binding transcription activator activity, RNA polymerase II-specific"/>
    <property type="evidence" value="ECO:0007669"/>
    <property type="project" value="TreeGrafter"/>
</dbReference>
<dbReference type="Pfam" id="PF00096">
    <property type="entry name" value="zf-C2H2"/>
    <property type="match status" value="5"/>
</dbReference>
<proteinExistence type="predicted"/>
<name>A0A182HH67_ANOAR</name>
<evidence type="ECO:0000313" key="8">
    <source>
        <dbReference type="EnsemblMetazoa" id="AARA000570-PA"/>
    </source>
</evidence>
<evidence type="ECO:0000256" key="2">
    <source>
        <dbReference type="ARBA" id="ARBA00022723"/>
    </source>
</evidence>
<dbReference type="InterPro" id="IPR012934">
    <property type="entry name" value="Znf_AD"/>
</dbReference>
<dbReference type="InterPro" id="IPR036236">
    <property type="entry name" value="Znf_C2H2_sf"/>
</dbReference>
<dbReference type="SUPFAM" id="SSF57667">
    <property type="entry name" value="beta-beta-alpha zinc fingers"/>
    <property type="match status" value="6"/>
</dbReference>
<feature type="region of interest" description="Disordered" evidence="7">
    <location>
        <begin position="334"/>
        <end position="380"/>
    </location>
</feature>
<evidence type="ECO:0000256" key="5">
    <source>
        <dbReference type="ARBA" id="ARBA00022833"/>
    </source>
</evidence>
<dbReference type="Pfam" id="PF13912">
    <property type="entry name" value="zf-C2H2_6"/>
    <property type="match status" value="2"/>
</dbReference>
<feature type="region of interest" description="Disordered" evidence="7">
    <location>
        <begin position="503"/>
        <end position="526"/>
    </location>
</feature>
<dbReference type="SMART" id="SM00355">
    <property type="entry name" value="ZnF_C2H2"/>
    <property type="match status" value="12"/>
</dbReference>
<feature type="compositionally biased region" description="Acidic residues" evidence="7">
    <location>
        <begin position="213"/>
        <end position="225"/>
    </location>
</feature>
<feature type="compositionally biased region" description="Low complexity" evidence="7">
    <location>
        <begin position="1119"/>
        <end position="1128"/>
    </location>
</feature>
<reference evidence="8" key="1">
    <citation type="submission" date="2022-08" db="UniProtKB">
        <authorList>
            <consortium name="EnsemblMetazoa"/>
        </authorList>
    </citation>
    <scope>IDENTIFICATION</scope>
    <source>
        <strain evidence="8">Dongola</strain>
    </source>
</reference>
<feature type="compositionally biased region" description="Low complexity" evidence="7">
    <location>
        <begin position="368"/>
        <end position="380"/>
    </location>
</feature>
<keyword evidence="3" id="KW-0677">Repeat</keyword>
<dbReference type="PROSITE" id="PS51915">
    <property type="entry name" value="ZAD"/>
    <property type="match status" value="1"/>
</dbReference>
<dbReference type="Pfam" id="PF07776">
    <property type="entry name" value="zf-AD"/>
    <property type="match status" value="1"/>
</dbReference>
<dbReference type="VEuPathDB" id="VectorBase:AARA000570"/>
<dbReference type="EMBL" id="APCN01002390">
    <property type="status" value="NOT_ANNOTATED_CDS"/>
    <property type="molecule type" value="Genomic_DNA"/>
</dbReference>
<feature type="compositionally biased region" description="Basic and acidic residues" evidence="7">
    <location>
        <begin position="193"/>
        <end position="212"/>
    </location>
</feature>
<dbReference type="FunFam" id="3.30.160.60:FF:001384">
    <property type="entry name" value="Zinc finger protein"/>
    <property type="match status" value="1"/>
</dbReference>
<feature type="region of interest" description="Disordered" evidence="7">
    <location>
        <begin position="470"/>
        <end position="489"/>
    </location>
</feature>
<dbReference type="Gene3D" id="3.30.160.60">
    <property type="entry name" value="Classic Zinc Finger"/>
    <property type="match status" value="8"/>
</dbReference>
<evidence type="ECO:0000256" key="3">
    <source>
        <dbReference type="ARBA" id="ARBA00022737"/>
    </source>
</evidence>
<accession>A0A182HH67</accession>
<evidence type="ECO:0000256" key="1">
    <source>
        <dbReference type="ARBA" id="ARBA00004123"/>
    </source>
</evidence>
<dbReference type="EMBL" id="APCN01002389">
    <property type="status" value="NOT_ANNOTATED_CDS"/>
    <property type="molecule type" value="Genomic_DNA"/>
</dbReference>
<protein>
    <submittedName>
        <fullName evidence="8">Uncharacterized protein</fullName>
    </submittedName>
</protein>
<dbReference type="GO" id="GO:0000978">
    <property type="term" value="F:RNA polymerase II cis-regulatory region sequence-specific DNA binding"/>
    <property type="evidence" value="ECO:0007669"/>
    <property type="project" value="TreeGrafter"/>
</dbReference>
<organism evidence="8 9">
    <name type="scientific">Anopheles arabiensis</name>
    <name type="common">Mosquito</name>
    <dbReference type="NCBI Taxonomy" id="7173"/>
    <lineage>
        <taxon>Eukaryota</taxon>
        <taxon>Metazoa</taxon>
        <taxon>Ecdysozoa</taxon>
        <taxon>Arthropoda</taxon>
        <taxon>Hexapoda</taxon>
        <taxon>Insecta</taxon>
        <taxon>Pterygota</taxon>
        <taxon>Neoptera</taxon>
        <taxon>Endopterygota</taxon>
        <taxon>Diptera</taxon>
        <taxon>Nematocera</taxon>
        <taxon>Culicoidea</taxon>
        <taxon>Culicidae</taxon>
        <taxon>Anophelinae</taxon>
        <taxon>Anopheles</taxon>
    </lineage>
</organism>
<dbReference type="VEuPathDB" id="VectorBase:AARA21_004866"/>
<dbReference type="SUPFAM" id="SSF57716">
    <property type="entry name" value="Glucocorticoid receptor-like (DNA-binding domain)"/>
    <property type="match status" value="1"/>
</dbReference>
<dbReference type="GO" id="GO:0005634">
    <property type="term" value="C:nucleus"/>
    <property type="evidence" value="ECO:0007669"/>
    <property type="project" value="UniProtKB-SubCell"/>
</dbReference>
<dbReference type="Gene3D" id="3.40.1800.20">
    <property type="match status" value="1"/>
</dbReference>
<keyword evidence="5" id="KW-0862">Zinc</keyword>
<dbReference type="InterPro" id="IPR013087">
    <property type="entry name" value="Znf_C2H2_type"/>
</dbReference>
<dbReference type="PANTHER" id="PTHR24376:SF216">
    <property type="entry name" value="ZINC FINGER PROTEIN 420-LIKE"/>
    <property type="match status" value="1"/>
</dbReference>
<feature type="region of interest" description="Disordered" evidence="7">
    <location>
        <begin position="1116"/>
        <end position="1143"/>
    </location>
</feature>
<dbReference type="PROSITE" id="PS50157">
    <property type="entry name" value="ZINC_FINGER_C2H2_2"/>
    <property type="match status" value="10"/>
</dbReference>
<sequence length="1204" mass="133767">MAEDLSINKNKIFTQRYGNSNNDICRLCLKNEAHMEPLFYANLFPNILLTKKIYDCTSIQIIYERNLPMFVCKLCANKLDEYVRFRDRCIANDEFLRNALAAFDANGGGNCPGAIKMEPDDTAHPAVPPQPPASAKFAQCLAVTPLELNCALVAAAAAAAGKREPPDIEEEDEERGYGHGSGAPSPDRSACGRADELTVKRSHSDELHYRSGDEDDELLADDGYDGEPNQTPADHADQQQYVCEVCSKSFKIRHHLLVHRHTHVKPYKCHLCLKSFTMLDNLTAHSAKCLKDKFRCTLCSKSFAKEGNLLSHLQSHSDGIKVLQMHVPKCTGGAGPIEGASVPPSAPVTPVSESIPDSPSPGAGVSLTTTSSSAVEAAANSTPPTLSEALSDLLRYEIALRAPLELQQMLLGHIDRKGKPAQAGPGGKAAGRRYRCDVCFKGYSQYPSLIKHRKLHFKVPPLVKVLAGKAGHHHQQDYEDGEMEEPSDGLVQPPGELHCRGVGGIGDAPPQPPPLPLPPPHHQPTGEPIERPYSCDICGKTFKYNRNLKVHAKLHVRANRFKCDKCTTTFAQAEDLRRHLPTHPTAAGRSFSCDYCANRFRSSEDLKRHRRSHTGERPYRCTRCPKAFTQHVCLECLAKLDEFTHFRRQCIENNEMLKLKYYELKAEAEAEDAQYCSKQELKDEEALQLAGVKQEEEFIQLERSAVIAEDEQNGAPVDEQVTYVEEEEPAGNEIIIGDGGQDEYGADEQPVAGTKIQYVSEDGTMTEYITAGAIVRREAGSPELEEPAGGVGEAPQEIYYTVGTDTYAIPAVGGTEAAGYVPQVYADQTEIECTTIEDHLPEEYVEEVPAVTMTAPNMAPNSGTHPVLAASRGRHDRPFVCKHCKTSFKYEHNYDRHMKNHAKVLYRCGKCSKTFVKLRKCQQHFLKAHSSQRYECDICYRTYSLPTRLENHVIEMHSVNGMYRCDRCQGELFTTYLDFKAHRLRYHPRTEESTAVGTAGADTTPAIIKQTSFFDAVHMEHVLMSNNSCTSPGGGSPTPSSEEDQQQQQQQQPAKELPPARGKRPSTGSGPATPRTRTRTNGHNNRAAKAQKLHATITTTPQSSAQHEVILIDDDEQQHQQQQQQQQHQLEDSPLPNGGASTPTVHRELLQQIEESEANSLGPKMYTCDSCPKQFVHLNNLKAHIYAEHDNDKPFKCKIRYRIV</sequence>
<keyword evidence="4" id="KW-0863">Zinc-finger</keyword>